<evidence type="ECO:0000313" key="1">
    <source>
        <dbReference type="EMBL" id="MDT0294437.1"/>
    </source>
</evidence>
<dbReference type="Proteomes" id="UP001182991">
    <property type="component" value="Unassembled WGS sequence"/>
</dbReference>
<dbReference type="RefSeq" id="WP_311401373.1">
    <property type="nucleotide sequence ID" value="NZ_JAVRBG010000006.1"/>
</dbReference>
<reference evidence="2" key="1">
    <citation type="submission" date="2023-07" db="EMBL/GenBank/DDBJ databases">
        <title>Isolating and identifying novel microbial strains from the Mariana Trench.</title>
        <authorList>
            <person name="Fu H."/>
        </authorList>
    </citation>
    <scope>NUCLEOTIDE SEQUENCE [LARGE SCALE GENOMIC DNA]</scope>
    <source>
        <strain evidence="2">T-y2</strain>
    </source>
</reference>
<accession>A0ABU2KI93</accession>
<organism evidence="1 2">
    <name type="scientific">Mesonia ostreae</name>
    <dbReference type="NCBI Taxonomy" id="861110"/>
    <lineage>
        <taxon>Bacteria</taxon>
        <taxon>Pseudomonadati</taxon>
        <taxon>Bacteroidota</taxon>
        <taxon>Flavobacteriia</taxon>
        <taxon>Flavobacteriales</taxon>
        <taxon>Flavobacteriaceae</taxon>
        <taxon>Mesonia</taxon>
    </lineage>
</organism>
<gene>
    <name evidence="1" type="ORF">RLT85_07300</name>
</gene>
<name>A0ABU2KI93_9FLAO</name>
<keyword evidence="2" id="KW-1185">Reference proteome</keyword>
<evidence type="ECO:0000313" key="2">
    <source>
        <dbReference type="Proteomes" id="UP001182991"/>
    </source>
</evidence>
<sequence length="107" mass="12569">MSLDQDRLKALQWSFELFALERSQPKINKSQEALKRILVQYLDRLIIEDFSLLIRLLYRIDIPQEKANLALAEKNKNTSAGEILAELIIQRQLDKIKTRKAYRDGQL</sequence>
<comment type="caution">
    <text evidence="1">The sequence shown here is derived from an EMBL/GenBank/DDBJ whole genome shotgun (WGS) entry which is preliminary data.</text>
</comment>
<protein>
    <submittedName>
        <fullName evidence="1">Uncharacterized protein</fullName>
    </submittedName>
</protein>
<dbReference type="EMBL" id="JAVRBG010000006">
    <property type="protein sequence ID" value="MDT0294437.1"/>
    <property type="molecule type" value="Genomic_DNA"/>
</dbReference>
<proteinExistence type="predicted"/>